<protein>
    <recommendedName>
        <fullName evidence="9">C2H2-type domain-containing protein</fullName>
    </recommendedName>
</protein>
<dbReference type="PANTHER" id="PTHR24376">
    <property type="entry name" value="ZINC FINGER PROTEIN"/>
    <property type="match status" value="1"/>
</dbReference>
<feature type="domain" description="C2H2-type" evidence="9">
    <location>
        <begin position="700"/>
        <end position="727"/>
    </location>
</feature>
<evidence type="ECO:0000259" key="9">
    <source>
        <dbReference type="PROSITE" id="PS50157"/>
    </source>
</evidence>
<dbReference type="RefSeq" id="XP_066935184.1">
    <property type="nucleotide sequence ID" value="XM_067079083.1"/>
</dbReference>
<dbReference type="FunFam" id="3.30.160.60:FF:000358">
    <property type="entry name" value="zinc finger protein 24"/>
    <property type="match status" value="1"/>
</dbReference>
<dbReference type="FunFam" id="3.30.160.60:FF:002343">
    <property type="entry name" value="Zinc finger protein 33A"/>
    <property type="match status" value="1"/>
</dbReference>
<feature type="region of interest" description="Disordered" evidence="8">
    <location>
        <begin position="1159"/>
        <end position="1180"/>
    </location>
</feature>
<keyword evidence="5" id="KW-0862">Zinc</keyword>
<evidence type="ECO:0000256" key="6">
    <source>
        <dbReference type="ARBA" id="ARBA00023242"/>
    </source>
</evidence>
<reference evidence="10" key="1">
    <citation type="submission" date="2021-01" db="UniProtKB">
        <authorList>
            <consortium name="EnsemblMetazoa"/>
        </authorList>
    </citation>
    <scope>IDENTIFICATION</scope>
</reference>
<dbReference type="FunFam" id="3.30.160.60:FF:000202">
    <property type="entry name" value="Zinc finger protein 574"/>
    <property type="match status" value="1"/>
</dbReference>
<feature type="domain" description="C2H2-type" evidence="9">
    <location>
        <begin position="814"/>
        <end position="841"/>
    </location>
</feature>
<evidence type="ECO:0000313" key="10">
    <source>
        <dbReference type="EnsemblMetazoa" id="CLYHEMP010154.3"/>
    </source>
</evidence>
<evidence type="ECO:0000256" key="2">
    <source>
        <dbReference type="ARBA" id="ARBA00022723"/>
    </source>
</evidence>
<proteinExistence type="predicted"/>
<dbReference type="GeneID" id="136822794"/>
<feature type="region of interest" description="Disordered" evidence="8">
    <location>
        <begin position="1020"/>
        <end position="1042"/>
    </location>
</feature>
<keyword evidence="2" id="KW-0479">Metal-binding</keyword>
<keyword evidence="3" id="KW-0677">Repeat</keyword>
<feature type="compositionally biased region" description="Basic and acidic residues" evidence="8">
    <location>
        <begin position="384"/>
        <end position="395"/>
    </location>
</feature>
<feature type="domain" description="C2H2-type" evidence="9">
    <location>
        <begin position="549"/>
        <end position="576"/>
    </location>
</feature>
<feature type="region of interest" description="Disordered" evidence="8">
    <location>
        <begin position="951"/>
        <end position="973"/>
    </location>
</feature>
<evidence type="ECO:0000256" key="8">
    <source>
        <dbReference type="SAM" id="MobiDB-lite"/>
    </source>
</evidence>
<feature type="domain" description="C2H2-type" evidence="9">
    <location>
        <begin position="584"/>
        <end position="611"/>
    </location>
</feature>
<feature type="compositionally biased region" description="Polar residues" evidence="8">
    <location>
        <begin position="344"/>
        <end position="355"/>
    </location>
</feature>
<feature type="region of interest" description="Disordered" evidence="8">
    <location>
        <begin position="58"/>
        <end position="86"/>
    </location>
</feature>
<dbReference type="FunFam" id="3.30.160.60:FF:001102">
    <property type="entry name" value="Transcription factor IIIA"/>
    <property type="match status" value="1"/>
</dbReference>
<dbReference type="EnsemblMetazoa" id="CLYHEMT010154.3">
    <property type="protein sequence ID" value="CLYHEMP010154.3"/>
    <property type="gene ID" value="CLYHEMG010154"/>
</dbReference>
<feature type="domain" description="C2H2-type" evidence="9">
    <location>
        <begin position="842"/>
        <end position="869"/>
    </location>
</feature>
<dbReference type="InterPro" id="IPR036236">
    <property type="entry name" value="Znf_C2H2_sf"/>
</dbReference>
<feature type="compositionally biased region" description="Basic and acidic residues" evidence="8">
    <location>
        <begin position="67"/>
        <end position="76"/>
    </location>
</feature>
<feature type="compositionally biased region" description="Polar residues" evidence="8">
    <location>
        <begin position="951"/>
        <end position="968"/>
    </location>
</feature>
<dbReference type="OrthoDB" id="6077919at2759"/>
<evidence type="ECO:0000256" key="7">
    <source>
        <dbReference type="PROSITE-ProRule" id="PRU00042"/>
    </source>
</evidence>
<sequence>MRVYNQCSLNNIEPQFDNNQTTTENRQNVSSNPIPTTTKTNIFEGLYPYNIPPICTISPTKSPKKRLFSEEKKDQRSGPSQPHSDVFETSVDFNATQHRKELFSSHLDRNDDIIIPRTHYTFPKSNINTPGSSAVIGSSNQSAFIKVSPLRTTPVHSHTPHSHHFASKNLSFTPKNTHKPYYSATKTFRDIDENRQYSGHVASKNFHPIREDLQTSKTCITVESKNLYKPPSKQISSSTSISGPAYDTFGNTNLSDIPEEESLNQSFQAHPSHFQGCTSSTSGIAQPNSSQSSQTVLFSFPQNFNVQQLSNQPLSLDENSQHLLQSLVQMSNSNSLVEKGAVSEDSSVLDDTNQLIIDIPDVSQTPDTNKHKKDHSTTTGTPETQHHETNFDRHNQSLNTTAFRDAKERQDEASTKPLPTAAININVIDGQPLYSIQLNGISIPIAAITIPTSDGTSYLRSGLTSLPTAAHTPKSDSPVTVSATEPADIPLPTTQAAQITTSTPTSTKGNITARSECKKFVCEICGKEYVRAGSYYTHLREHGAQTKKHKCMICVQSFDTVEEIKQHLLTHKRETKESKTYDEFICTICNKHFNSASALRLHQLTHVNVKNFYCKADGCGKSFPNASALRIHSRVHQEEKPYKCTHEDCGKTFKTPSELTRHEFRHTGEKPFKCDKCDKSFIRNDDLRRHSFTHTGQKKFKCDMCDFSCIQSFDLVKHKYIHGGEKPYKCKMCPKQFTRPARLREHERLHTGEKPYTCEICGKSFSTLSSLKSHKQTHENNARGKPFFCMDCNISFPTTEEHQHHKLMHDQMKLTCPICNKVFVSTKTLKRHAIVHSGEKPYECRVCKKRFARAGDLKAHSPVHHEERPFKCEHCAKSFSRFSSLKEHIRLHSGIYPYKCNICDKIFNHQSHLKVHLQTHTGEKPHKCFLCPKEFSRKISLKHHLRTHGITDTNQPGAGASASITKPPSQGAGVEMRPLDVPAHDEDSNFSDGSFMDHPHTLNVEMWKSLQSSIQHSMQQKQGGVGGGVHTPGKRKRTNSDDEGVDMILPKRIMTGDPHLPNYQADLMTIVPRTSNSNIQGKEAGSSTPQLSSMSNQVVLEHLPQTQYESNVVTFNFAESNDNESLAEIHGLVESLGHGPQQLMNIHGLNMPNLPNTNGLQENNDNNQDTISMVGRNMHP</sequence>
<dbReference type="PROSITE" id="PS00028">
    <property type="entry name" value="ZINC_FINGER_C2H2_1"/>
    <property type="match status" value="15"/>
</dbReference>
<evidence type="ECO:0000256" key="1">
    <source>
        <dbReference type="ARBA" id="ARBA00004123"/>
    </source>
</evidence>
<feature type="compositionally biased region" description="Polar residues" evidence="8">
    <location>
        <begin position="1159"/>
        <end position="1171"/>
    </location>
</feature>
<evidence type="ECO:0000256" key="5">
    <source>
        <dbReference type="ARBA" id="ARBA00022833"/>
    </source>
</evidence>
<organism evidence="10 11">
    <name type="scientific">Clytia hemisphaerica</name>
    <dbReference type="NCBI Taxonomy" id="252671"/>
    <lineage>
        <taxon>Eukaryota</taxon>
        <taxon>Metazoa</taxon>
        <taxon>Cnidaria</taxon>
        <taxon>Hydrozoa</taxon>
        <taxon>Hydroidolina</taxon>
        <taxon>Leptothecata</taxon>
        <taxon>Obeliida</taxon>
        <taxon>Clytiidae</taxon>
        <taxon>Clytia</taxon>
    </lineage>
</organism>
<dbReference type="FunFam" id="3.30.160.60:FF:000912">
    <property type="entry name" value="Zinc finger protein 660"/>
    <property type="match status" value="1"/>
</dbReference>
<dbReference type="GO" id="GO:0032502">
    <property type="term" value="P:developmental process"/>
    <property type="evidence" value="ECO:0007669"/>
    <property type="project" value="UniProtKB-ARBA"/>
</dbReference>
<evidence type="ECO:0000256" key="4">
    <source>
        <dbReference type="ARBA" id="ARBA00022771"/>
    </source>
</evidence>
<dbReference type="SUPFAM" id="SSF57667">
    <property type="entry name" value="beta-beta-alpha zinc fingers"/>
    <property type="match status" value="9"/>
</dbReference>
<accession>A0A7M5VF28</accession>
<feature type="region of interest" description="Disordered" evidence="8">
    <location>
        <begin position="338"/>
        <end position="397"/>
    </location>
</feature>
<feature type="domain" description="C2H2-type" evidence="9">
    <location>
        <begin position="520"/>
        <end position="547"/>
    </location>
</feature>
<dbReference type="SMART" id="SM00355">
    <property type="entry name" value="ZnF_C2H2"/>
    <property type="match status" value="15"/>
</dbReference>
<dbReference type="FunFam" id="3.30.160.60:FF:000446">
    <property type="entry name" value="Zinc finger protein"/>
    <property type="match status" value="2"/>
</dbReference>
<keyword evidence="4 7" id="KW-0863">Zinc-finger</keyword>
<feature type="domain" description="C2H2-type" evidence="9">
    <location>
        <begin position="926"/>
        <end position="948"/>
    </location>
</feature>
<dbReference type="FunFam" id="3.30.160.60:FF:000744">
    <property type="entry name" value="zinc finger E-box-binding homeobox 1"/>
    <property type="match status" value="1"/>
</dbReference>
<dbReference type="PROSITE" id="PS50157">
    <property type="entry name" value="ZINC_FINGER_C2H2_2"/>
    <property type="match status" value="14"/>
</dbReference>
<evidence type="ECO:0000313" key="11">
    <source>
        <dbReference type="Proteomes" id="UP000594262"/>
    </source>
</evidence>
<keyword evidence="11" id="KW-1185">Reference proteome</keyword>
<feature type="domain" description="C2H2-type" evidence="9">
    <location>
        <begin position="642"/>
        <end position="671"/>
    </location>
</feature>
<dbReference type="Pfam" id="PF00096">
    <property type="entry name" value="zf-C2H2"/>
    <property type="match status" value="11"/>
</dbReference>
<feature type="domain" description="C2H2-type" evidence="9">
    <location>
        <begin position="756"/>
        <end position="783"/>
    </location>
</feature>
<keyword evidence="6" id="KW-0539">Nucleus</keyword>
<name>A0A7M5VF28_9CNID</name>
<dbReference type="PANTHER" id="PTHR24376:SF235">
    <property type="entry name" value="C2H2-TYPE DOMAIN-CONTAINING PROTEIN"/>
    <property type="match status" value="1"/>
</dbReference>
<feature type="domain" description="C2H2-type" evidence="9">
    <location>
        <begin position="612"/>
        <end position="641"/>
    </location>
</feature>
<dbReference type="GO" id="GO:0010468">
    <property type="term" value="P:regulation of gene expression"/>
    <property type="evidence" value="ECO:0007669"/>
    <property type="project" value="UniProtKB-ARBA"/>
</dbReference>
<feature type="domain" description="C2H2-type" evidence="9">
    <location>
        <begin position="870"/>
        <end position="897"/>
    </location>
</feature>
<comment type="subcellular location">
    <subcellularLocation>
        <location evidence="1">Nucleus</location>
    </subcellularLocation>
</comment>
<feature type="domain" description="C2H2-type" evidence="9">
    <location>
        <begin position="672"/>
        <end position="699"/>
    </location>
</feature>
<dbReference type="GO" id="GO:0008270">
    <property type="term" value="F:zinc ion binding"/>
    <property type="evidence" value="ECO:0007669"/>
    <property type="project" value="UniProtKB-KW"/>
</dbReference>
<feature type="domain" description="C2H2-type" evidence="9">
    <location>
        <begin position="898"/>
        <end position="925"/>
    </location>
</feature>
<dbReference type="Pfam" id="PF12874">
    <property type="entry name" value="zf-met"/>
    <property type="match status" value="1"/>
</dbReference>
<dbReference type="Proteomes" id="UP000594262">
    <property type="component" value="Unplaced"/>
</dbReference>
<dbReference type="InterPro" id="IPR013087">
    <property type="entry name" value="Znf_C2H2_type"/>
</dbReference>
<feature type="region of interest" description="Disordered" evidence="8">
    <location>
        <begin position="9"/>
        <end position="36"/>
    </location>
</feature>
<dbReference type="AlphaFoldDB" id="A0A7M5VF28"/>
<dbReference type="Gene3D" id="3.30.160.60">
    <property type="entry name" value="Classic Zinc Finger"/>
    <property type="match status" value="12"/>
</dbReference>
<dbReference type="GO" id="GO:0005634">
    <property type="term" value="C:nucleus"/>
    <property type="evidence" value="ECO:0007669"/>
    <property type="project" value="UniProtKB-SubCell"/>
</dbReference>
<feature type="domain" description="C2H2-type" evidence="9">
    <location>
        <begin position="728"/>
        <end position="755"/>
    </location>
</feature>
<evidence type="ECO:0000256" key="3">
    <source>
        <dbReference type="ARBA" id="ARBA00022737"/>
    </source>
</evidence>